<evidence type="ECO:0000313" key="5">
    <source>
        <dbReference type="EMBL" id="RVX05217.1"/>
    </source>
</evidence>
<dbReference type="EMBL" id="QGNW01000057">
    <property type="protein sequence ID" value="RVX05217.1"/>
    <property type="molecule type" value="Genomic_DNA"/>
</dbReference>
<comment type="caution">
    <text evidence="4">The sequence shown here is derived from an EMBL/GenBank/DDBJ whole genome shotgun (WGS) entry which is preliminary data.</text>
</comment>
<dbReference type="Gramene" id="Vitis11g00682.t01">
    <property type="protein sequence ID" value="Vitis11g00682.t01.CDS"/>
    <property type="gene ID" value="Vitis11g00682"/>
</dbReference>
<organism evidence="4 6">
    <name type="scientific">Vitis vinifera</name>
    <name type="common">Grape</name>
    <dbReference type="NCBI Taxonomy" id="29760"/>
    <lineage>
        <taxon>Eukaryota</taxon>
        <taxon>Viridiplantae</taxon>
        <taxon>Streptophyta</taxon>
        <taxon>Embryophyta</taxon>
        <taxon>Tracheophyta</taxon>
        <taxon>Spermatophyta</taxon>
        <taxon>Magnoliopsida</taxon>
        <taxon>eudicotyledons</taxon>
        <taxon>Gunneridae</taxon>
        <taxon>Pentapetalae</taxon>
        <taxon>rosids</taxon>
        <taxon>Vitales</taxon>
        <taxon>Vitaceae</taxon>
        <taxon>Viteae</taxon>
        <taxon>Vitis</taxon>
    </lineage>
</organism>
<protein>
    <recommendedName>
        <fullName evidence="3">Prolamin-like domain-containing protein</fullName>
    </recommendedName>
</protein>
<keyword evidence="1 2" id="KW-0732">Signal</keyword>
<evidence type="ECO:0000256" key="2">
    <source>
        <dbReference type="SAM" id="SignalP"/>
    </source>
</evidence>
<dbReference type="PANTHER" id="PTHR31181:SF67">
    <property type="entry name" value="PROLAMIN-LIKE PROTEIN (DUF1278)"/>
    <property type="match status" value="1"/>
</dbReference>
<feature type="domain" description="Prolamin-like" evidence="3">
    <location>
        <begin position="48"/>
        <end position="101"/>
    </location>
</feature>
<dbReference type="AlphaFoldDB" id="A0A438E829"/>
<evidence type="ECO:0000259" key="3">
    <source>
        <dbReference type="Pfam" id="PF05617"/>
    </source>
</evidence>
<accession>A0A438E829</accession>
<name>A0A438E829_VITVI</name>
<dbReference type="Pfam" id="PF05617">
    <property type="entry name" value="Prolamin_like"/>
    <property type="match status" value="1"/>
</dbReference>
<evidence type="ECO:0000313" key="4">
    <source>
        <dbReference type="EMBL" id="RVW43828.1"/>
    </source>
</evidence>
<dbReference type="PANTHER" id="PTHR31181">
    <property type="entry name" value="EGG CELL-SECRETED PROTEIN 1.4"/>
    <property type="match status" value="1"/>
</dbReference>
<proteinExistence type="predicted"/>
<evidence type="ECO:0000313" key="6">
    <source>
        <dbReference type="Proteomes" id="UP000288805"/>
    </source>
</evidence>
<dbReference type="EMBL" id="QGNW01001367">
    <property type="protein sequence ID" value="RVW43828.1"/>
    <property type="molecule type" value="Genomic_DNA"/>
</dbReference>
<dbReference type="InterPro" id="IPR008502">
    <property type="entry name" value="Prolamin-like"/>
</dbReference>
<gene>
    <name evidence="5" type="ORF">CK203_020097</name>
    <name evidence="4" type="ORF">CK203_074075</name>
</gene>
<dbReference type="Proteomes" id="UP000288805">
    <property type="component" value="Unassembled WGS sequence"/>
</dbReference>
<dbReference type="KEGG" id="vvi:104880685"/>
<feature type="signal peptide" evidence="2">
    <location>
        <begin position="1"/>
        <end position="27"/>
    </location>
</feature>
<feature type="chain" id="PRO_5044603804" description="Prolamin-like domain-containing protein" evidence="2">
    <location>
        <begin position="28"/>
        <end position="122"/>
    </location>
</feature>
<evidence type="ECO:0000256" key="1">
    <source>
        <dbReference type="ARBA" id="ARBA00022729"/>
    </source>
</evidence>
<dbReference type="OrthoDB" id="10309592at2759"/>
<reference evidence="4 6" key="1">
    <citation type="journal article" date="2018" name="PLoS Genet.">
        <title>Population sequencing reveals clonal diversity and ancestral inbreeding in the grapevine cultivar Chardonnay.</title>
        <authorList>
            <person name="Roach M.J."/>
            <person name="Johnson D.L."/>
            <person name="Bohlmann J."/>
            <person name="van Vuuren H.J."/>
            <person name="Jones S.J."/>
            <person name="Pretorius I.S."/>
            <person name="Schmidt S.A."/>
            <person name="Borneman A.R."/>
        </authorList>
    </citation>
    <scope>NUCLEOTIDE SEQUENCE [LARGE SCALE GENOMIC DNA]</scope>
    <source>
        <strain evidence="6">cv. Chardonnay</strain>
        <strain evidence="4">I10V1</strain>
        <tissue evidence="4">Leaf</tissue>
    </source>
</reference>
<sequence length="122" mass="13163">MAGKSSQTVWMLVMLVCMVTLVRPGLASRAPQVTLAPGGNGSEKEDLECWYALLGVEGCVTQIQEALVLASIDLIEAACCVAVNKMEDRCWALLFPCEPIYWEFLKSCSTETLALAPAPAPQ</sequence>